<dbReference type="CDD" id="cd00038">
    <property type="entry name" value="CAP_ED"/>
    <property type="match status" value="1"/>
</dbReference>
<evidence type="ECO:0000256" key="1">
    <source>
        <dbReference type="ARBA" id="ARBA00023015"/>
    </source>
</evidence>
<dbReference type="InterPro" id="IPR018490">
    <property type="entry name" value="cNMP-bd_dom_sf"/>
</dbReference>
<dbReference type="Gene3D" id="2.60.120.10">
    <property type="entry name" value="Jelly Rolls"/>
    <property type="match status" value="1"/>
</dbReference>
<keyword evidence="6" id="KW-1185">Reference proteome</keyword>
<protein>
    <submittedName>
        <fullName evidence="5">CRP-like cAMP-binding protein</fullName>
    </submittedName>
</protein>
<dbReference type="Pfam" id="PF00027">
    <property type="entry name" value="cNMP_binding"/>
    <property type="match status" value="1"/>
</dbReference>
<dbReference type="Proteomes" id="UP000577362">
    <property type="component" value="Unassembled WGS sequence"/>
</dbReference>
<evidence type="ECO:0000313" key="6">
    <source>
        <dbReference type="Proteomes" id="UP000577362"/>
    </source>
</evidence>
<comment type="caution">
    <text evidence="5">The sequence shown here is derived from an EMBL/GenBank/DDBJ whole genome shotgun (WGS) entry which is preliminary data.</text>
</comment>
<dbReference type="InterPro" id="IPR012318">
    <property type="entry name" value="HTH_CRP"/>
</dbReference>
<dbReference type="PROSITE" id="PS51063">
    <property type="entry name" value="HTH_CRP_2"/>
    <property type="match status" value="1"/>
</dbReference>
<proteinExistence type="predicted"/>
<organism evidence="5 6">
    <name type="scientific">Chelatococcus caeni</name>
    <dbReference type="NCBI Taxonomy" id="1348468"/>
    <lineage>
        <taxon>Bacteria</taxon>
        <taxon>Pseudomonadati</taxon>
        <taxon>Pseudomonadota</taxon>
        <taxon>Alphaproteobacteria</taxon>
        <taxon>Hyphomicrobiales</taxon>
        <taxon>Chelatococcaceae</taxon>
        <taxon>Chelatococcus</taxon>
    </lineage>
</organism>
<sequence>MSPLLRKLSNFSTFDAEETAAIEALASEPMLYAPREIIIGEGERPQGVNLVLSGFACRYKALPDGRRQILGYFVPGDICDLRVFILEEMDHSIAAVTAAEVVVLPAEEIRGITARFPRITTALWWATLVEEAISREWILNMGRRSAGERTAHLFCEIYHRLRAVGLADGGRFTFPVTQPELADALGLSVVHVNRTLQFLRRRGVVDFENGEVLMPDLEALEDYAMFNPRHLHLREQARPEARAPLETT</sequence>
<dbReference type="SUPFAM" id="SSF51206">
    <property type="entry name" value="cAMP-binding domain-like"/>
    <property type="match status" value="1"/>
</dbReference>
<feature type="domain" description="HTH crp-type" evidence="4">
    <location>
        <begin position="144"/>
        <end position="218"/>
    </location>
</feature>
<dbReference type="RefSeq" id="WP_026015060.1">
    <property type="nucleotide sequence ID" value="NZ_JACIEN010000004.1"/>
</dbReference>
<dbReference type="Pfam" id="PF13545">
    <property type="entry name" value="HTH_Crp_2"/>
    <property type="match status" value="1"/>
</dbReference>
<dbReference type="SUPFAM" id="SSF46785">
    <property type="entry name" value="Winged helix' DNA-binding domain"/>
    <property type="match status" value="1"/>
</dbReference>
<evidence type="ECO:0000259" key="4">
    <source>
        <dbReference type="PROSITE" id="PS51063"/>
    </source>
</evidence>
<dbReference type="GO" id="GO:0006355">
    <property type="term" value="P:regulation of DNA-templated transcription"/>
    <property type="evidence" value="ECO:0007669"/>
    <property type="project" value="InterPro"/>
</dbReference>
<dbReference type="InterPro" id="IPR000595">
    <property type="entry name" value="cNMP-bd_dom"/>
</dbReference>
<dbReference type="SMART" id="SM00419">
    <property type="entry name" value="HTH_CRP"/>
    <property type="match status" value="1"/>
</dbReference>
<keyword evidence="3" id="KW-0804">Transcription</keyword>
<dbReference type="Gene3D" id="1.10.10.10">
    <property type="entry name" value="Winged helix-like DNA-binding domain superfamily/Winged helix DNA-binding domain"/>
    <property type="match status" value="1"/>
</dbReference>
<dbReference type="InterPro" id="IPR036390">
    <property type="entry name" value="WH_DNA-bd_sf"/>
</dbReference>
<dbReference type="EMBL" id="JACIEN010000004">
    <property type="protein sequence ID" value="MBB4018608.1"/>
    <property type="molecule type" value="Genomic_DNA"/>
</dbReference>
<dbReference type="GO" id="GO:0003677">
    <property type="term" value="F:DNA binding"/>
    <property type="evidence" value="ECO:0007669"/>
    <property type="project" value="UniProtKB-KW"/>
</dbReference>
<reference evidence="5 6" key="1">
    <citation type="submission" date="2020-08" db="EMBL/GenBank/DDBJ databases">
        <title>Genomic Encyclopedia of Type Strains, Phase IV (KMG-IV): sequencing the most valuable type-strain genomes for metagenomic binning, comparative biology and taxonomic classification.</title>
        <authorList>
            <person name="Goeker M."/>
        </authorList>
    </citation>
    <scope>NUCLEOTIDE SEQUENCE [LARGE SCALE GENOMIC DNA]</scope>
    <source>
        <strain evidence="5 6">DSM 103737</strain>
    </source>
</reference>
<evidence type="ECO:0000256" key="2">
    <source>
        <dbReference type="ARBA" id="ARBA00023125"/>
    </source>
</evidence>
<dbReference type="AlphaFoldDB" id="A0A840C4S0"/>
<keyword evidence="2" id="KW-0238">DNA-binding</keyword>
<evidence type="ECO:0000256" key="3">
    <source>
        <dbReference type="ARBA" id="ARBA00023163"/>
    </source>
</evidence>
<dbReference type="InterPro" id="IPR014710">
    <property type="entry name" value="RmlC-like_jellyroll"/>
</dbReference>
<accession>A0A840C4S0</accession>
<gene>
    <name evidence="5" type="ORF">GGR16_003655</name>
</gene>
<name>A0A840C4S0_9HYPH</name>
<evidence type="ECO:0000313" key="5">
    <source>
        <dbReference type="EMBL" id="MBB4018608.1"/>
    </source>
</evidence>
<keyword evidence="1" id="KW-0805">Transcription regulation</keyword>
<dbReference type="InterPro" id="IPR036388">
    <property type="entry name" value="WH-like_DNA-bd_sf"/>
</dbReference>